<keyword evidence="2" id="KW-0808">Transferase</keyword>
<dbReference type="Gene3D" id="1.10.510.10">
    <property type="entry name" value="Transferase(Phosphotransferase) domain 1"/>
    <property type="match status" value="1"/>
</dbReference>
<reference evidence="2 3" key="1">
    <citation type="journal article" date="2016" name="Nat. Commun.">
        <title>Local admixture of amplified and diversified secreted pathogenesis determinants shapes mosaic Toxoplasma gondii genomes.</title>
        <authorList>
            <person name="Lorenzi H."/>
            <person name="Khan A."/>
            <person name="Behnke M.S."/>
            <person name="Namasivayam S."/>
            <person name="Swapna L.S."/>
            <person name="Hadjithomas M."/>
            <person name="Karamycheva S."/>
            <person name="Pinney D."/>
            <person name="Brunk B.P."/>
            <person name="Ajioka J.W."/>
            <person name="Ajzenberg D."/>
            <person name="Boothroyd J.C."/>
            <person name="Boyle J.P."/>
            <person name="Darde M.L."/>
            <person name="Diaz-Miranda M.A."/>
            <person name="Dubey J.P."/>
            <person name="Fritz H.M."/>
            <person name="Gennari S.M."/>
            <person name="Gregory B.D."/>
            <person name="Kim K."/>
            <person name="Saeij J.P."/>
            <person name="Su C."/>
            <person name="White M.W."/>
            <person name="Zhu X.Q."/>
            <person name="Howe D.K."/>
            <person name="Rosenthal B.M."/>
            <person name="Grigg M.E."/>
            <person name="Parkinson J."/>
            <person name="Liu L."/>
            <person name="Kissinger J.C."/>
            <person name="Roos D.S."/>
            <person name="Sibley L.D."/>
        </authorList>
    </citation>
    <scope>NUCLEOTIDE SEQUENCE [LARGE SCALE GENOMIC DNA]</scope>
    <source>
        <strain evidence="2 3">ARI</strain>
    </source>
</reference>
<dbReference type="VEuPathDB" id="ToxoDB:TGARI_234970C"/>
<accession>A0A139XUD4</accession>
<feature type="region of interest" description="Disordered" evidence="1">
    <location>
        <begin position="128"/>
        <end position="148"/>
    </location>
</feature>
<evidence type="ECO:0000313" key="2">
    <source>
        <dbReference type="EMBL" id="KYF42382.1"/>
    </source>
</evidence>
<feature type="non-terminal residue" evidence="2">
    <location>
        <position position="1"/>
    </location>
</feature>
<organism evidence="2 3">
    <name type="scientific">Toxoplasma gondii ARI</name>
    <dbReference type="NCBI Taxonomy" id="1074872"/>
    <lineage>
        <taxon>Eukaryota</taxon>
        <taxon>Sar</taxon>
        <taxon>Alveolata</taxon>
        <taxon>Apicomplexa</taxon>
        <taxon>Conoidasida</taxon>
        <taxon>Coccidia</taxon>
        <taxon>Eucoccidiorida</taxon>
        <taxon>Eimeriorina</taxon>
        <taxon>Sarcocystidae</taxon>
        <taxon>Toxoplasma</taxon>
    </lineage>
</organism>
<dbReference type="InterPro" id="IPR011009">
    <property type="entry name" value="Kinase-like_dom_sf"/>
</dbReference>
<keyword evidence="2" id="KW-0418">Kinase</keyword>
<proteinExistence type="predicted"/>
<dbReference type="SUPFAM" id="SSF56112">
    <property type="entry name" value="Protein kinase-like (PK-like)"/>
    <property type="match status" value="1"/>
</dbReference>
<dbReference type="EC" id="2.7.11.1" evidence="2"/>
<name>A0A139XUD4_TOXGO</name>
<dbReference type="Proteomes" id="UP000074247">
    <property type="component" value="Unassembled WGS sequence"/>
</dbReference>
<sequence length="148" mass="16735">ALIRDAYRGPEFPGRATPSEASRQKRRKPRETFSLSDDRDKQLSPHSGDENEPSDACLDLLARLLSYDPSGRPTVEEALCHPFFVQHEEQSRRNEVLKDADPETAALFAELDASVHALERQTFTGAVDREDEEEERYLKEGLAGRPNL</sequence>
<dbReference type="AlphaFoldDB" id="A0A139XUD4"/>
<evidence type="ECO:0000256" key="1">
    <source>
        <dbReference type="SAM" id="MobiDB-lite"/>
    </source>
</evidence>
<gene>
    <name evidence="2" type="ORF">TGARI_234970C</name>
</gene>
<comment type="caution">
    <text evidence="2">The sequence shown here is derived from an EMBL/GenBank/DDBJ whole genome shotgun (WGS) entry which is preliminary data.</text>
</comment>
<evidence type="ECO:0000313" key="3">
    <source>
        <dbReference type="Proteomes" id="UP000074247"/>
    </source>
</evidence>
<protein>
    <submittedName>
        <fullName evidence="2">Tyrosine kinase-like (TKL) protein</fullName>
        <ecNumber evidence="2">2.7.11.1</ecNumber>
        <ecNumber evidence="2">2.7.11.24</ecNumber>
    </submittedName>
</protein>
<dbReference type="GO" id="GO:0004707">
    <property type="term" value="F:MAP kinase activity"/>
    <property type="evidence" value="ECO:0007669"/>
    <property type="project" value="UniProtKB-EC"/>
</dbReference>
<feature type="compositionally biased region" description="Basic and acidic residues" evidence="1">
    <location>
        <begin position="36"/>
        <end position="49"/>
    </location>
</feature>
<dbReference type="EC" id="2.7.11.24" evidence="2"/>
<dbReference type="EMBL" id="AGQS02004973">
    <property type="protein sequence ID" value="KYF42382.1"/>
    <property type="molecule type" value="Genomic_DNA"/>
</dbReference>
<feature type="region of interest" description="Disordered" evidence="1">
    <location>
        <begin position="1"/>
        <end position="54"/>
    </location>
</feature>